<dbReference type="Proteomes" id="UP001242010">
    <property type="component" value="Chromosome"/>
</dbReference>
<comment type="subcellular location">
    <subcellularLocation>
        <location evidence="2">Cell membrane</location>
        <topology evidence="2">Multi-pass membrane protein</topology>
    </subcellularLocation>
</comment>
<dbReference type="PROSITE" id="PS50110">
    <property type="entry name" value="RESPONSE_REGULATORY"/>
    <property type="match status" value="1"/>
</dbReference>
<dbReference type="SMART" id="SM00448">
    <property type="entry name" value="REC"/>
    <property type="match status" value="1"/>
</dbReference>
<accession>A0ABN6UT41</accession>
<keyword evidence="6 10" id="KW-0812">Transmembrane</keyword>
<dbReference type="PRINTS" id="PR00344">
    <property type="entry name" value="BCTRLSENSOR"/>
</dbReference>
<dbReference type="InterPro" id="IPR005467">
    <property type="entry name" value="His_kinase_dom"/>
</dbReference>
<dbReference type="InterPro" id="IPR003594">
    <property type="entry name" value="HATPase_dom"/>
</dbReference>
<proteinExistence type="predicted"/>
<feature type="domain" description="Histidine kinase" evidence="11">
    <location>
        <begin position="338"/>
        <end position="544"/>
    </location>
</feature>
<feature type="modified residue" description="4-aspartylphosphate" evidence="9">
    <location>
        <position position="612"/>
    </location>
</feature>
<evidence type="ECO:0000256" key="8">
    <source>
        <dbReference type="ARBA" id="ARBA00023136"/>
    </source>
</evidence>
<gene>
    <name evidence="13" type="ORF">GETHOR_00060</name>
</gene>
<feature type="transmembrane region" description="Helical" evidence="10">
    <location>
        <begin position="130"/>
        <end position="150"/>
    </location>
</feature>
<dbReference type="InterPro" id="IPR004358">
    <property type="entry name" value="Sig_transdc_His_kin-like_C"/>
</dbReference>
<dbReference type="InterPro" id="IPR011006">
    <property type="entry name" value="CheY-like_superfamily"/>
</dbReference>
<evidence type="ECO:0000259" key="11">
    <source>
        <dbReference type="PROSITE" id="PS50109"/>
    </source>
</evidence>
<dbReference type="PANTHER" id="PTHR43547">
    <property type="entry name" value="TWO-COMPONENT HISTIDINE KINASE"/>
    <property type="match status" value="1"/>
</dbReference>
<dbReference type="Pfam" id="PF00072">
    <property type="entry name" value="Response_reg"/>
    <property type="match status" value="1"/>
</dbReference>
<dbReference type="PANTHER" id="PTHR43547:SF2">
    <property type="entry name" value="HYBRID SIGNAL TRANSDUCTION HISTIDINE KINASE C"/>
    <property type="match status" value="1"/>
</dbReference>
<dbReference type="InterPro" id="IPR036890">
    <property type="entry name" value="HATPase_C_sf"/>
</dbReference>
<comment type="catalytic activity">
    <reaction evidence="1">
        <text>ATP + protein L-histidine = ADP + protein N-phospho-L-histidine.</text>
        <dbReference type="EC" id="2.7.13.3"/>
    </reaction>
</comment>
<dbReference type="InterPro" id="IPR003661">
    <property type="entry name" value="HisK_dim/P_dom"/>
</dbReference>
<dbReference type="EC" id="2.7.13.3" evidence="3"/>
<dbReference type="SMART" id="SM00387">
    <property type="entry name" value="HATPase_c"/>
    <property type="match status" value="1"/>
</dbReference>
<dbReference type="InterPro" id="IPR001789">
    <property type="entry name" value="Sig_transdc_resp-reg_receiver"/>
</dbReference>
<organism evidence="13 14">
    <name type="scientific">Geothrix oryzae</name>
    <dbReference type="NCBI Taxonomy" id="2927975"/>
    <lineage>
        <taxon>Bacteria</taxon>
        <taxon>Pseudomonadati</taxon>
        <taxon>Acidobacteriota</taxon>
        <taxon>Holophagae</taxon>
        <taxon>Holophagales</taxon>
        <taxon>Holophagaceae</taxon>
        <taxon>Geothrix</taxon>
    </lineage>
</organism>
<keyword evidence="4" id="KW-1003">Cell membrane</keyword>
<evidence type="ECO:0000256" key="10">
    <source>
        <dbReference type="SAM" id="Phobius"/>
    </source>
</evidence>
<evidence type="ECO:0000256" key="9">
    <source>
        <dbReference type="PROSITE-ProRule" id="PRU00169"/>
    </source>
</evidence>
<evidence type="ECO:0000256" key="1">
    <source>
        <dbReference type="ARBA" id="ARBA00000085"/>
    </source>
</evidence>
<protein>
    <recommendedName>
        <fullName evidence="3">histidine kinase</fullName>
        <ecNumber evidence="3">2.7.13.3</ecNumber>
    </recommendedName>
</protein>
<evidence type="ECO:0000259" key="12">
    <source>
        <dbReference type="PROSITE" id="PS50110"/>
    </source>
</evidence>
<dbReference type="Gene3D" id="3.30.565.10">
    <property type="entry name" value="Histidine kinase-like ATPase, C-terminal domain"/>
    <property type="match status" value="1"/>
</dbReference>
<dbReference type="Gene3D" id="1.10.287.130">
    <property type="match status" value="1"/>
</dbReference>
<dbReference type="Pfam" id="PF05231">
    <property type="entry name" value="MASE1"/>
    <property type="match status" value="1"/>
</dbReference>
<evidence type="ECO:0000256" key="4">
    <source>
        <dbReference type="ARBA" id="ARBA00022475"/>
    </source>
</evidence>
<feature type="transmembrane region" description="Helical" evidence="10">
    <location>
        <begin position="213"/>
        <end position="231"/>
    </location>
</feature>
<keyword evidence="7 10" id="KW-1133">Transmembrane helix</keyword>
<name>A0ABN6UT41_9BACT</name>
<evidence type="ECO:0000256" key="2">
    <source>
        <dbReference type="ARBA" id="ARBA00004651"/>
    </source>
</evidence>
<dbReference type="SUPFAM" id="SSF52172">
    <property type="entry name" value="CheY-like"/>
    <property type="match status" value="1"/>
</dbReference>
<sequence length="688" mass="74056">MAGPLRSSSSPPGRFGGPGGLGPGKRILCVLGLALVYLGAAKTPFPSGLPFQAYLFWPAAAVAHTAFFILGADAVWGLALGSLALNLGGWLPWPHALAMVVLQTLEPLIAWRILVRLGVGRPDLRQVRDLLRWLGVSAAAGAFFSAGLGAQVVGLAHRDGGFRDPLATSLSWFLGDLTALLCLGPALLHALVPREADPEETALFRLRHPVLEGLALAGLCLLLLFGARINPGLSRDVGLALQFALVLPMLGVALRFGPRGTSWGVALLSLSMLVLLWVQGRALPQEAFRFSQLYLMVLALAALITAAAAEEARAARRALETRELQGQRMEAVATLAGGLVHGFNNQLTVLLGNLDRLRLLPPGSPEAAIVTGRMEDATLSMERTVHQLKALSHQTPLRAFSLPLREALAPFLLETAALPDRIDFQVDLPEDLVVGLDPELLRQALQLLVANAVEALSGTGRIRLRAEREDPWVRLILEDDGPGMTPEVLRRACDPFFTTRSVGRNRGLGLSIAFSLARQMGGWLTLHSRPGEGTRAELGLPQGKAMESLSVPPLATLRTRRILLADDEAGIRELTQEVLRDHGFEVVEAADGQEALEAFEADPSGWDLVILDLVMPRLHGADVLSRIRGSRPNLPALLISGYNAEARPGLLEGPHQRFLAKPFRIRDLVAAMEELGLLTPEADSSRER</sequence>
<feature type="transmembrane region" description="Helical" evidence="10">
    <location>
        <begin position="96"/>
        <end position="118"/>
    </location>
</feature>
<dbReference type="CDD" id="cd00082">
    <property type="entry name" value="HisKA"/>
    <property type="match status" value="1"/>
</dbReference>
<dbReference type="PROSITE" id="PS50109">
    <property type="entry name" value="HIS_KIN"/>
    <property type="match status" value="1"/>
</dbReference>
<feature type="domain" description="Response regulatory" evidence="12">
    <location>
        <begin position="561"/>
        <end position="676"/>
    </location>
</feature>
<evidence type="ECO:0000256" key="7">
    <source>
        <dbReference type="ARBA" id="ARBA00022989"/>
    </source>
</evidence>
<dbReference type="SUPFAM" id="SSF55874">
    <property type="entry name" value="ATPase domain of HSP90 chaperone/DNA topoisomerase II/histidine kinase"/>
    <property type="match status" value="1"/>
</dbReference>
<feature type="transmembrane region" description="Helical" evidence="10">
    <location>
        <begin position="20"/>
        <end position="41"/>
    </location>
</feature>
<evidence type="ECO:0000313" key="13">
    <source>
        <dbReference type="EMBL" id="BDU67905.1"/>
    </source>
</evidence>
<feature type="transmembrane region" description="Helical" evidence="10">
    <location>
        <begin position="263"/>
        <end position="280"/>
    </location>
</feature>
<dbReference type="RefSeq" id="WP_286354531.1">
    <property type="nucleotide sequence ID" value="NZ_AP027079.1"/>
</dbReference>
<feature type="transmembrane region" description="Helical" evidence="10">
    <location>
        <begin position="53"/>
        <end position="76"/>
    </location>
</feature>
<keyword evidence="5 9" id="KW-0597">Phosphoprotein</keyword>
<dbReference type="EMBL" id="AP027079">
    <property type="protein sequence ID" value="BDU67905.1"/>
    <property type="molecule type" value="Genomic_DNA"/>
</dbReference>
<feature type="transmembrane region" description="Helical" evidence="10">
    <location>
        <begin position="292"/>
        <end position="309"/>
    </location>
</feature>
<evidence type="ECO:0000256" key="6">
    <source>
        <dbReference type="ARBA" id="ARBA00022692"/>
    </source>
</evidence>
<dbReference type="InterPro" id="IPR007895">
    <property type="entry name" value="MASE1"/>
</dbReference>
<dbReference type="Gene3D" id="3.40.50.2300">
    <property type="match status" value="1"/>
</dbReference>
<evidence type="ECO:0000313" key="14">
    <source>
        <dbReference type="Proteomes" id="UP001242010"/>
    </source>
</evidence>
<evidence type="ECO:0000256" key="5">
    <source>
        <dbReference type="ARBA" id="ARBA00022553"/>
    </source>
</evidence>
<feature type="transmembrane region" description="Helical" evidence="10">
    <location>
        <begin position="170"/>
        <end position="192"/>
    </location>
</feature>
<dbReference type="Pfam" id="PF02518">
    <property type="entry name" value="HATPase_c"/>
    <property type="match status" value="1"/>
</dbReference>
<reference evidence="14" key="1">
    <citation type="journal article" date="2023" name="Int. J. Syst. Evol. Microbiol.">
        <title>Mesoterricola silvestris gen. nov., sp. nov., Mesoterricola sediminis sp. nov., Geothrix oryzae sp. nov., Geothrix edaphica sp. nov., Geothrix rubra sp. nov., and Geothrix limicola sp. nov., six novel members of Acidobacteriota isolated from soils.</title>
        <authorList>
            <person name="Itoh H."/>
            <person name="Sugisawa Y."/>
            <person name="Mise K."/>
            <person name="Xu Z."/>
            <person name="Kuniyasu M."/>
            <person name="Ushijima N."/>
            <person name="Kawano K."/>
            <person name="Kobayashi E."/>
            <person name="Shiratori Y."/>
            <person name="Masuda Y."/>
            <person name="Senoo K."/>
        </authorList>
    </citation>
    <scope>NUCLEOTIDE SEQUENCE [LARGE SCALE GENOMIC DNA]</scope>
    <source>
        <strain evidence="14">Red222</strain>
    </source>
</reference>
<keyword evidence="8 10" id="KW-0472">Membrane</keyword>
<evidence type="ECO:0000256" key="3">
    <source>
        <dbReference type="ARBA" id="ARBA00012438"/>
    </source>
</evidence>
<keyword evidence="14" id="KW-1185">Reference proteome</keyword>